<name>A0A2I8VHV1_9EURY</name>
<dbReference type="Pfam" id="PF10069">
    <property type="entry name" value="DICT"/>
    <property type="match status" value="1"/>
</dbReference>
<dbReference type="EMBL" id="CP026309">
    <property type="protein sequence ID" value="AUV81512.1"/>
    <property type="molecule type" value="Genomic_DNA"/>
</dbReference>
<protein>
    <submittedName>
        <fullName evidence="2">Sensor protein</fullName>
    </submittedName>
</protein>
<dbReference type="PIRSF" id="PIRSF030471">
    <property type="entry name" value="STR_Vng0742h_prd"/>
    <property type="match status" value="1"/>
</dbReference>
<dbReference type="InterPro" id="IPR016954">
    <property type="entry name" value="Uncharacterised_Vng0742h"/>
</dbReference>
<feature type="domain" description="DICT" evidence="1">
    <location>
        <begin position="117"/>
        <end position="223"/>
    </location>
</feature>
<accession>A0A2I8VHV1</accession>
<organism evidence="2 3">
    <name type="scientific">Salinigranum rubrum</name>
    <dbReference type="NCBI Taxonomy" id="755307"/>
    <lineage>
        <taxon>Archaea</taxon>
        <taxon>Methanobacteriati</taxon>
        <taxon>Methanobacteriota</taxon>
        <taxon>Stenosarchaea group</taxon>
        <taxon>Halobacteria</taxon>
        <taxon>Halobacteriales</taxon>
        <taxon>Haloferacaceae</taxon>
        <taxon>Salinigranum</taxon>
    </lineage>
</organism>
<reference evidence="2 3" key="1">
    <citation type="submission" date="2018-01" db="EMBL/GenBank/DDBJ databases">
        <title>Complete genome sequence of Salinigranum rubrum GX10T, an extremely halophilic archaeon isolated from a marine solar saltern.</title>
        <authorList>
            <person name="Han S."/>
        </authorList>
    </citation>
    <scope>NUCLEOTIDE SEQUENCE [LARGE SCALE GENOMIC DNA]</scope>
    <source>
        <strain evidence="2 3">GX10</strain>
    </source>
</reference>
<dbReference type="AlphaFoldDB" id="A0A2I8VHV1"/>
<gene>
    <name evidence="2" type="ORF">C2R22_07470</name>
</gene>
<dbReference type="Proteomes" id="UP000236584">
    <property type="component" value="Chromosome"/>
</dbReference>
<proteinExistence type="predicted"/>
<evidence type="ECO:0000313" key="3">
    <source>
        <dbReference type="Proteomes" id="UP000236584"/>
    </source>
</evidence>
<sequence>MWVNDTIQTVPVSSSSPPSFEELLESVDERRRTVTIYAPAVPDALERLFDTRHVCLEHEFLPRGGGEPFLTVVDGDQYVGSLDLPAVYDFGHPKIHEIGSPEFVEAAYRKLTSLLPDTVFSSLDRRQLLATSREIEDRAWRIGDGRLDVGFQALSKLRAQTDVYEALVDRGLDVHLYGAPDWRPHFFDGVTVHTDGDELGEVWFMAYDGDADPGQACGLVAVERSPGSFEGFWTYDPETVARIFASAARFPVSPERELP</sequence>
<dbReference type="InterPro" id="IPR019278">
    <property type="entry name" value="DICT_dom"/>
</dbReference>
<evidence type="ECO:0000259" key="1">
    <source>
        <dbReference type="Pfam" id="PF10069"/>
    </source>
</evidence>
<evidence type="ECO:0000313" key="2">
    <source>
        <dbReference type="EMBL" id="AUV81512.1"/>
    </source>
</evidence>
<keyword evidence="3" id="KW-1185">Reference proteome</keyword>
<dbReference type="KEGG" id="srub:C2R22_07470"/>